<dbReference type="EMBL" id="KV907501">
    <property type="protein sequence ID" value="OOF94674.1"/>
    <property type="molecule type" value="Genomic_DNA"/>
</dbReference>
<gene>
    <name evidence="2" type="ORF">ASPCADRAFT_131285</name>
</gene>
<protein>
    <recommendedName>
        <fullName evidence="4">NACHT-NTPase and P-loop NTPases N-terminal domain-containing protein</fullName>
    </recommendedName>
</protein>
<evidence type="ECO:0008006" key="4">
    <source>
        <dbReference type="Google" id="ProtNLM"/>
    </source>
</evidence>
<dbReference type="PANTHER" id="PTHR38886:SF1">
    <property type="entry name" value="NACHT-NTPASE AND P-LOOP NTPASES N-TERMINAL DOMAIN-CONTAINING PROTEIN"/>
    <property type="match status" value="1"/>
</dbReference>
<evidence type="ECO:0000313" key="3">
    <source>
        <dbReference type="Proteomes" id="UP000188318"/>
    </source>
</evidence>
<dbReference type="PANTHER" id="PTHR38886">
    <property type="entry name" value="SESA DOMAIN-CONTAINING PROTEIN"/>
    <property type="match status" value="1"/>
</dbReference>
<keyword evidence="3" id="KW-1185">Reference proteome</keyword>
<sequence length="596" mass="67057">MAFLQPSIVDILTLSEMAFDIAQTFTSGRKSAPAEFHEVQNQLYSLSKALDSFKSLALDTQQQGDQAEGIIEIVGNCCFTLEHLQHLVDKYMVIQEQDGKPRLHRMEWRAEIWRNWKKIRWTREGGDLARRQHNLGVHINSLNLAVAVMNSESNQKVGHQVDDVRGMLCEIHEWFTRELKVSEMKLSQSVKLLLFPPTGSKTLGANQPLKSSRANVEVYTALSYHTTPVRKLVIEFLQSVDTMDSVTDESDRAVRRAANSVETMVVLTKIVDVGLSIFEREINQLAIMVARQSVERRIESLVVFPYMNPYSGHPVISVVSMICDTRRIYGKVGSVELIANRHRYSPGSVEAIQLIHYKHLTSKGEWLYQGSTEIILQIITEDETIGAQDDRVTELTVTLDQDTDIGTSEGSTTLTIAKTSCTLTSESGQELVEAVDVQMVLLDRDSARYLHGQLRSLQGGVVLFKIQQIQRSEMLIFELVLGYVMIYNYHISDATLKLIDVLSIDVSAESLRDIDRRNDAYIEIGGLCLVVEIAWSRVNIHQHDSTVTLTCADQETQKMLVMMLQSAGRDVDENGGSNTTSHGLRKLEESSMMGSY</sequence>
<dbReference type="STRING" id="602072.A0A1R3RJL4"/>
<dbReference type="Proteomes" id="UP000188318">
    <property type="component" value="Unassembled WGS sequence"/>
</dbReference>
<feature type="region of interest" description="Disordered" evidence="1">
    <location>
        <begin position="569"/>
        <end position="596"/>
    </location>
</feature>
<proteinExistence type="predicted"/>
<dbReference type="OMA" id="KPVFKCN"/>
<dbReference type="OrthoDB" id="5404564at2759"/>
<name>A0A1R3RJL4_ASPC5</name>
<accession>A0A1R3RJL4</accession>
<dbReference type="VEuPathDB" id="FungiDB:ASPCADRAFT_131285"/>
<evidence type="ECO:0000256" key="1">
    <source>
        <dbReference type="SAM" id="MobiDB-lite"/>
    </source>
</evidence>
<evidence type="ECO:0000313" key="2">
    <source>
        <dbReference type="EMBL" id="OOF94674.1"/>
    </source>
</evidence>
<reference evidence="3" key="1">
    <citation type="journal article" date="2017" name="Genome Biol.">
        <title>Comparative genomics reveals high biological diversity and specific adaptations in the industrially and medically important fungal genus Aspergillus.</title>
        <authorList>
            <person name="de Vries R.P."/>
            <person name="Riley R."/>
            <person name="Wiebenga A."/>
            <person name="Aguilar-Osorio G."/>
            <person name="Amillis S."/>
            <person name="Uchima C.A."/>
            <person name="Anderluh G."/>
            <person name="Asadollahi M."/>
            <person name="Askin M."/>
            <person name="Barry K."/>
            <person name="Battaglia E."/>
            <person name="Bayram O."/>
            <person name="Benocci T."/>
            <person name="Braus-Stromeyer S.A."/>
            <person name="Caldana C."/>
            <person name="Canovas D."/>
            <person name="Cerqueira G.C."/>
            <person name="Chen F."/>
            <person name="Chen W."/>
            <person name="Choi C."/>
            <person name="Clum A."/>
            <person name="Dos Santos R.A."/>
            <person name="Damasio A.R."/>
            <person name="Diallinas G."/>
            <person name="Emri T."/>
            <person name="Fekete E."/>
            <person name="Flipphi M."/>
            <person name="Freyberg S."/>
            <person name="Gallo A."/>
            <person name="Gournas C."/>
            <person name="Habgood R."/>
            <person name="Hainaut M."/>
            <person name="Harispe M.L."/>
            <person name="Henrissat B."/>
            <person name="Hilden K.S."/>
            <person name="Hope R."/>
            <person name="Hossain A."/>
            <person name="Karabika E."/>
            <person name="Karaffa L."/>
            <person name="Karanyi Z."/>
            <person name="Krasevec N."/>
            <person name="Kuo A."/>
            <person name="Kusch H."/>
            <person name="LaButti K."/>
            <person name="Lagendijk E.L."/>
            <person name="Lapidus A."/>
            <person name="Levasseur A."/>
            <person name="Lindquist E."/>
            <person name="Lipzen A."/>
            <person name="Logrieco A.F."/>
            <person name="MacCabe A."/>
            <person name="Maekelae M.R."/>
            <person name="Malavazi I."/>
            <person name="Melin P."/>
            <person name="Meyer V."/>
            <person name="Mielnichuk N."/>
            <person name="Miskei M."/>
            <person name="Molnar A.P."/>
            <person name="Mule G."/>
            <person name="Ngan C.Y."/>
            <person name="Orejas M."/>
            <person name="Orosz E."/>
            <person name="Ouedraogo J.P."/>
            <person name="Overkamp K.M."/>
            <person name="Park H.-S."/>
            <person name="Perrone G."/>
            <person name="Piumi F."/>
            <person name="Punt P.J."/>
            <person name="Ram A.F."/>
            <person name="Ramon A."/>
            <person name="Rauscher S."/>
            <person name="Record E."/>
            <person name="Riano-Pachon D.M."/>
            <person name="Robert V."/>
            <person name="Roehrig J."/>
            <person name="Ruller R."/>
            <person name="Salamov A."/>
            <person name="Salih N.S."/>
            <person name="Samson R.A."/>
            <person name="Sandor E."/>
            <person name="Sanguinetti M."/>
            <person name="Schuetze T."/>
            <person name="Sepcic K."/>
            <person name="Shelest E."/>
            <person name="Sherlock G."/>
            <person name="Sophianopoulou V."/>
            <person name="Squina F.M."/>
            <person name="Sun H."/>
            <person name="Susca A."/>
            <person name="Todd R.B."/>
            <person name="Tsang A."/>
            <person name="Unkles S.E."/>
            <person name="van de Wiele N."/>
            <person name="van Rossen-Uffink D."/>
            <person name="Oliveira J.V."/>
            <person name="Vesth T.C."/>
            <person name="Visser J."/>
            <person name="Yu J.-H."/>
            <person name="Zhou M."/>
            <person name="Andersen M.R."/>
            <person name="Archer D.B."/>
            <person name="Baker S.E."/>
            <person name="Benoit I."/>
            <person name="Brakhage A.A."/>
            <person name="Braus G.H."/>
            <person name="Fischer R."/>
            <person name="Frisvad J.C."/>
            <person name="Goldman G.H."/>
            <person name="Houbraken J."/>
            <person name="Oakley B."/>
            <person name="Pocsi I."/>
            <person name="Scazzocchio C."/>
            <person name="Seiboth B."/>
            <person name="vanKuyk P.A."/>
            <person name="Wortman J."/>
            <person name="Dyer P.S."/>
            <person name="Grigoriev I.V."/>
        </authorList>
    </citation>
    <scope>NUCLEOTIDE SEQUENCE [LARGE SCALE GENOMIC DNA]</scope>
    <source>
        <strain evidence="3">ITEM 5010</strain>
    </source>
</reference>
<organism evidence="2 3">
    <name type="scientific">Aspergillus carbonarius (strain ITEM 5010)</name>
    <dbReference type="NCBI Taxonomy" id="602072"/>
    <lineage>
        <taxon>Eukaryota</taxon>
        <taxon>Fungi</taxon>
        <taxon>Dikarya</taxon>
        <taxon>Ascomycota</taxon>
        <taxon>Pezizomycotina</taxon>
        <taxon>Eurotiomycetes</taxon>
        <taxon>Eurotiomycetidae</taxon>
        <taxon>Eurotiales</taxon>
        <taxon>Aspergillaceae</taxon>
        <taxon>Aspergillus</taxon>
        <taxon>Aspergillus subgen. Circumdati</taxon>
    </lineage>
</organism>
<dbReference type="AlphaFoldDB" id="A0A1R3RJL4"/>